<gene>
    <name evidence="1" type="ORF">LOAG_03868</name>
</gene>
<sequence length="137" mass="15275">MGCHLRFVTNVHFNHDRSLREQQIDVVSSPVHTQELNSKPSTTTMSQCSTPFLPTLFCCGFQPFLLHQSGGVEDTKHCNSTKNAKNQNNANQSSILVMSRIDGQDRPICASTIESLTSYSNFQKEVNSLLYPTPVIT</sequence>
<organism evidence="1">
    <name type="scientific">Loa loa</name>
    <name type="common">Eye worm</name>
    <name type="synonym">Filaria loa</name>
    <dbReference type="NCBI Taxonomy" id="7209"/>
    <lineage>
        <taxon>Eukaryota</taxon>
        <taxon>Metazoa</taxon>
        <taxon>Ecdysozoa</taxon>
        <taxon>Nematoda</taxon>
        <taxon>Chromadorea</taxon>
        <taxon>Rhabditida</taxon>
        <taxon>Spirurina</taxon>
        <taxon>Spiruromorpha</taxon>
        <taxon>Filarioidea</taxon>
        <taxon>Onchocercidae</taxon>
        <taxon>Loa</taxon>
    </lineage>
</organism>
<accession>A0A1S0U3X4</accession>
<proteinExistence type="predicted"/>
<dbReference type="EMBL" id="JH712431">
    <property type="protein sequence ID" value="EFO24620.1"/>
    <property type="molecule type" value="Genomic_DNA"/>
</dbReference>
<dbReference type="KEGG" id="loa:LOAG_03868"/>
<evidence type="ECO:0000313" key="1">
    <source>
        <dbReference type="EMBL" id="EFO24620.1"/>
    </source>
</evidence>
<dbReference type="CTD" id="9941260"/>
<dbReference type="RefSeq" id="XP_003139453.1">
    <property type="nucleotide sequence ID" value="XM_003139405.1"/>
</dbReference>
<dbReference type="GeneID" id="9941260"/>
<name>A0A1S0U3X4_LOALO</name>
<reference evidence="1" key="1">
    <citation type="submission" date="2012-04" db="EMBL/GenBank/DDBJ databases">
        <title>The Genome Sequence of Loa loa.</title>
        <authorList>
            <consortium name="The Broad Institute Genome Sequencing Platform"/>
            <consortium name="Broad Institute Genome Sequencing Center for Infectious Disease"/>
            <person name="Nutman T.B."/>
            <person name="Fink D.L."/>
            <person name="Russ C."/>
            <person name="Young S."/>
            <person name="Zeng Q."/>
            <person name="Gargeya S."/>
            <person name="Alvarado L."/>
            <person name="Berlin A."/>
            <person name="Chapman S.B."/>
            <person name="Chen Z."/>
            <person name="Freedman E."/>
            <person name="Gellesch M."/>
            <person name="Goldberg J."/>
            <person name="Griggs A."/>
            <person name="Gujja S."/>
            <person name="Heilman E.R."/>
            <person name="Heiman D."/>
            <person name="Howarth C."/>
            <person name="Mehta T."/>
            <person name="Neiman D."/>
            <person name="Pearson M."/>
            <person name="Roberts A."/>
            <person name="Saif S."/>
            <person name="Shea T."/>
            <person name="Shenoy N."/>
            <person name="Sisk P."/>
            <person name="Stolte C."/>
            <person name="Sykes S."/>
            <person name="White J."/>
            <person name="Yandava C."/>
            <person name="Haas B."/>
            <person name="Henn M.R."/>
            <person name="Nusbaum C."/>
            <person name="Birren B."/>
        </authorList>
    </citation>
    <scope>NUCLEOTIDE SEQUENCE [LARGE SCALE GENOMIC DNA]</scope>
</reference>
<dbReference type="InParanoid" id="A0A1S0U3X4"/>
<protein>
    <submittedName>
        <fullName evidence="1">Uncharacterized protein</fullName>
    </submittedName>
</protein>
<dbReference type="AlphaFoldDB" id="A0A1S0U3X4"/>